<dbReference type="Proteomes" id="UP000002630">
    <property type="component" value="Unassembled WGS sequence"/>
</dbReference>
<evidence type="ECO:0000313" key="13">
    <source>
        <dbReference type="EMBL" id="CBJ29708.1"/>
    </source>
</evidence>
<dbReference type="GO" id="GO:0016567">
    <property type="term" value="P:protein ubiquitination"/>
    <property type="evidence" value="ECO:0007669"/>
    <property type="project" value="TreeGrafter"/>
</dbReference>
<dbReference type="eggNOG" id="KOG2068">
    <property type="taxonomic scope" value="Eukaryota"/>
</dbReference>
<dbReference type="InterPro" id="IPR003954">
    <property type="entry name" value="RRM_euk-type"/>
</dbReference>
<dbReference type="STRING" id="2880.D7FLE0"/>
<evidence type="ECO:0000256" key="10">
    <source>
        <dbReference type="SAM" id="MobiDB-lite"/>
    </source>
</evidence>
<evidence type="ECO:0000256" key="5">
    <source>
        <dbReference type="ARBA" id="ARBA00022884"/>
    </source>
</evidence>
<dbReference type="GO" id="GO:0008270">
    <property type="term" value="F:zinc ion binding"/>
    <property type="evidence" value="ECO:0007669"/>
    <property type="project" value="UniProtKB-KW"/>
</dbReference>
<feature type="region of interest" description="Disordered" evidence="10">
    <location>
        <begin position="292"/>
        <end position="354"/>
    </location>
</feature>
<dbReference type="OrthoDB" id="1923159at2759"/>
<feature type="domain" description="RING-type" evidence="11">
    <location>
        <begin position="18"/>
        <end position="61"/>
    </location>
</feature>
<evidence type="ECO:0000256" key="9">
    <source>
        <dbReference type="PROSITE-ProRule" id="PRU00176"/>
    </source>
</evidence>
<feature type="domain" description="RRM" evidence="12">
    <location>
        <begin position="167"/>
        <end position="250"/>
    </location>
</feature>
<evidence type="ECO:0008006" key="15">
    <source>
        <dbReference type="Google" id="ProtNLM"/>
    </source>
</evidence>
<keyword evidence="7" id="KW-0539">Nucleus</keyword>
<protein>
    <recommendedName>
        <fullName evidence="15">CCR4-NOT transcription complex subunit 4</fullName>
    </recommendedName>
</protein>
<dbReference type="InterPro" id="IPR012677">
    <property type="entry name" value="Nucleotide-bd_a/b_plait_sf"/>
</dbReference>
<evidence type="ECO:0000256" key="1">
    <source>
        <dbReference type="ARBA" id="ARBA00004123"/>
    </source>
</evidence>
<gene>
    <name evidence="13" type="ORF">Esi_0159_0034</name>
</gene>
<dbReference type="InterPro" id="IPR035979">
    <property type="entry name" value="RBD_domain_sf"/>
</dbReference>
<evidence type="ECO:0000259" key="12">
    <source>
        <dbReference type="PROSITE" id="PS50102"/>
    </source>
</evidence>
<feature type="region of interest" description="Disordered" evidence="10">
    <location>
        <begin position="82"/>
        <end position="104"/>
    </location>
</feature>
<dbReference type="PROSITE" id="PS50089">
    <property type="entry name" value="ZF_RING_2"/>
    <property type="match status" value="1"/>
</dbReference>
<dbReference type="GO" id="GO:0004842">
    <property type="term" value="F:ubiquitin-protein transferase activity"/>
    <property type="evidence" value="ECO:0007669"/>
    <property type="project" value="InterPro"/>
</dbReference>
<keyword evidence="14" id="KW-1185">Reference proteome</keyword>
<comment type="subcellular location">
    <subcellularLocation>
        <location evidence="1">Nucleus</location>
    </subcellularLocation>
</comment>
<dbReference type="PROSITE" id="PS50102">
    <property type="entry name" value="RRM"/>
    <property type="match status" value="1"/>
</dbReference>
<reference evidence="13 14" key="1">
    <citation type="journal article" date="2010" name="Nature">
        <title>The Ectocarpus genome and the independent evolution of multicellularity in brown algae.</title>
        <authorList>
            <person name="Cock J.M."/>
            <person name="Sterck L."/>
            <person name="Rouze P."/>
            <person name="Scornet D."/>
            <person name="Allen A.E."/>
            <person name="Amoutzias G."/>
            <person name="Anthouard V."/>
            <person name="Artiguenave F."/>
            <person name="Aury J.M."/>
            <person name="Badger J.H."/>
            <person name="Beszteri B."/>
            <person name="Billiau K."/>
            <person name="Bonnet E."/>
            <person name="Bothwell J.H."/>
            <person name="Bowler C."/>
            <person name="Boyen C."/>
            <person name="Brownlee C."/>
            <person name="Carrano C.J."/>
            <person name="Charrier B."/>
            <person name="Cho G.Y."/>
            <person name="Coelho S.M."/>
            <person name="Collen J."/>
            <person name="Corre E."/>
            <person name="Da Silva C."/>
            <person name="Delage L."/>
            <person name="Delaroque N."/>
            <person name="Dittami S.M."/>
            <person name="Doulbeau S."/>
            <person name="Elias M."/>
            <person name="Farnham G."/>
            <person name="Gachon C.M."/>
            <person name="Gschloessl B."/>
            <person name="Heesch S."/>
            <person name="Jabbari K."/>
            <person name="Jubin C."/>
            <person name="Kawai H."/>
            <person name="Kimura K."/>
            <person name="Kloareg B."/>
            <person name="Kupper F.C."/>
            <person name="Lang D."/>
            <person name="Le Bail A."/>
            <person name="Leblanc C."/>
            <person name="Lerouge P."/>
            <person name="Lohr M."/>
            <person name="Lopez P.J."/>
            <person name="Martens C."/>
            <person name="Maumus F."/>
            <person name="Michel G."/>
            <person name="Miranda-Saavedra D."/>
            <person name="Morales J."/>
            <person name="Moreau H."/>
            <person name="Motomura T."/>
            <person name="Nagasato C."/>
            <person name="Napoli C.A."/>
            <person name="Nelson D.R."/>
            <person name="Nyvall-Collen P."/>
            <person name="Peters A.F."/>
            <person name="Pommier C."/>
            <person name="Potin P."/>
            <person name="Poulain J."/>
            <person name="Quesneville H."/>
            <person name="Read B."/>
            <person name="Rensing S.A."/>
            <person name="Ritter A."/>
            <person name="Rousvoal S."/>
            <person name="Samanta M."/>
            <person name="Samson G."/>
            <person name="Schroeder D.C."/>
            <person name="Segurens B."/>
            <person name="Strittmatter M."/>
            <person name="Tonon T."/>
            <person name="Tregear J.W."/>
            <person name="Valentin K."/>
            <person name="von Dassow P."/>
            <person name="Yamagishi T."/>
            <person name="Van de Peer Y."/>
            <person name="Wincker P."/>
        </authorList>
    </citation>
    <scope>NUCLEOTIDE SEQUENCE [LARGE SCALE GENOMIC DNA]</scope>
    <source>
        <strain evidence="14">Ec32 / CCAP1310/4</strain>
    </source>
</reference>
<dbReference type="CDD" id="cd12438">
    <property type="entry name" value="RRM_CNOT4"/>
    <property type="match status" value="1"/>
</dbReference>
<dbReference type="Gene3D" id="3.30.70.330">
    <property type="match status" value="1"/>
</dbReference>
<name>D7FLE0_ECTSI</name>
<evidence type="ECO:0000256" key="2">
    <source>
        <dbReference type="ARBA" id="ARBA00022723"/>
    </source>
</evidence>
<dbReference type="GO" id="GO:0003723">
    <property type="term" value="F:RNA binding"/>
    <property type="evidence" value="ECO:0007669"/>
    <property type="project" value="UniProtKB-UniRule"/>
</dbReference>
<dbReference type="InterPro" id="IPR034261">
    <property type="entry name" value="CNOT4_RRM"/>
</dbReference>
<dbReference type="SUPFAM" id="SSF54928">
    <property type="entry name" value="RNA-binding domain, RBD"/>
    <property type="match status" value="1"/>
</dbReference>
<proteinExistence type="predicted"/>
<dbReference type="EMBL" id="FN649760">
    <property type="protein sequence ID" value="CBJ29708.1"/>
    <property type="molecule type" value="Genomic_DNA"/>
</dbReference>
<feature type="compositionally biased region" description="Low complexity" evidence="10">
    <location>
        <begin position="341"/>
        <end position="354"/>
    </location>
</feature>
<feature type="compositionally biased region" description="Gly residues" evidence="10">
    <location>
        <begin position="137"/>
        <end position="148"/>
    </location>
</feature>
<dbReference type="FunFam" id="3.30.40.10:FF:000006">
    <property type="entry name" value="CCR4-NOT transcription complex subunit 4"/>
    <property type="match status" value="1"/>
</dbReference>
<accession>D7FLE0</accession>
<dbReference type="InterPro" id="IPR039780">
    <property type="entry name" value="Mot2"/>
</dbReference>
<dbReference type="InterPro" id="IPR013083">
    <property type="entry name" value="Znf_RING/FYVE/PHD"/>
</dbReference>
<dbReference type="GO" id="GO:0030014">
    <property type="term" value="C:CCR4-NOT complex"/>
    <property type="evidence" value="ECO:0007669"/>
    <property type="project" value="InterPro"/>
</dbReference>
<dbReference type="InterPro" id="IPR039515">
    <property type="entry name" value="NOT4_mRING-HC-C4C4"/>
</dbReference>
<evidence type="ECO:0000256" key="7">
    <source>
        <dbReference type="ARBA" id="ARBA00023242"/>
    </source>
</evidence>
<keyword evidence="3 8" id="KW-0863">Zinc-finger</keyword>
<dbReference type="GO" id="GO:0005634">
    <property type="term" value="C:nucleus"/>
    <property type="evidence" value="ECO:0007669"/>
    <property type="project" value="UniProtKB-SubCell"/>
</dbReference>
<evidence type="ECO:0000256" key="8">
    <source>
        <dbReference type="PROSITE-ProRule" id="PRU00175"/>
    </source>
</evidence>
<keyword evidence="5 9" id="KW-0694">RNA-binding</keyword>
<evidence type="ECO:0000256" key="4">
    <source>
        <dbReference type="ARBA" id="ARBA00022833"/>
    </source>
</evidence>
<dbReference type="InParanoid" id="D7FLE0"/>
<dbReference type="CDD" id="cd16618">
    <property type="entry name" value="mRING-HC-C4C4_CNOT4"/>
    <property type="match status" value="1"/>
</dbReference>
<evidence type="ECO:0000256" key="6">
    <source>
        <dbReference type="ARBA" id="ARBA00023054"/>
    </source>
</evidence>
<evidence type="ECO:0000256" key="3">
    <source>
        <dbReference type="ARBA" id="ARBA00022771"/>
    </source>
</evidence>
<dbReference type="SMART" id="SM00361">
    <property type="entry name" value="RRM_1"/>
    <property type="match status" value="1"/>
</dbReference>
<keyword evidence="2" id="KW-0479">Metal-binding</keyword>
<dbReference type="AlphaFoldDB" id="D7FLE0"/>
<feature type="region of interest" description="Disordered" evidence="10">
    <location>
        <begin position="125"/>
        <end position="150"/>
    </location>
</feature>
<sequence length="414" mass="45418">MPNSNAFNDSDDGDDAVCPLCCEPMDLSDKNFVPCPCGYRVCMWCWHRIKENYTGLCPACRSEYADDPHAFAAVDKEEVIKNENNKKKRAKQRDTDSTGAAAAAAAAREHQHALHLRHHHQHQQHMQHLHREQVQQQGGGRGGGGVGGATSVANRRELANMRVVQRNLVYATGLPAGLDSEEVLRRPENFGQYGKIYKIAISVSQASEPRPGNFSAHITFAHKEDALACILATDGFWLEGRQLRSNFGTTKYCATYLRNSPCSNPDCLYLHELGDEEDRFTKEEIQQRSLLAPPIPPGAVTVTGGGGPSGTGMRCNSPYLPPPVYESSSNGSSHRESGTPARSQGQQGAAAAGGATAAQRAAAARGAKPAGQYVTVVASEWWIISHACQARRFSEKYFRNVKYETIRLLQRQRR</sequence>
<dbReference type="InterPro" id="IPR001841">
    <property type="entry name" value="Znf_RING"/>
</dbReference>
<evidence type="ECO:0000313" key="14">
    <source>
        <dbReference type="Proteomes" id="UP000002630"/>
    </source>
</evidence>
<dbReference type="PANTHER" id="PTHR12603">
    <property type="entry name" value="CCR4-NOT TRANSCRIPTION COMPLEX RELATED"/>
    <property type="match status" value="1"/>
</dbReference>
<organism evidence="13 14">
    <name type="scientific">Ectocarpus siliculosus</name>
    <name type="common">Brown alga</name>
    <name type="synonym">Conferva siliculosa</name>
    <dbReference type="NCBI Taxonomy" id="2880"/>
    <lineage>
        <taxon>Eukaryota</taxon>
        <taxon>Sar</taxon>
        <taxon>Stramenopiles</taxon>
        <taxon>Ochrophyta</taxon>
        <taxon>PX clade</taxon>
        <taxon>Phaeophyceae</taxon>
        <taxon>Ectocarpales</taxon>
        <taxon>Ectocarpaceae</taxon>
        <taxon>Ectocarpus</taxon>
    </lineage>
</organism>
<evidence type="ECO:0000259" key="11">
    <source>
        <dbReference type="PROSITE" id="PS50089"/>
    </source>
</evidence>
<dbReference type="SUPFAM" id="SSF57850">
    <property type="entry name" value="RING/U-box"/>
    <property type="match status" value="1"/>
</dbReference>
<keyword evidence="6" id="KW-0175">Coiled coil</keyword>
<dbReference type="InterPro" id="IPR000504">
    <property type="entry name" value="RRM_dom"/>
</dbReference>
<dbReference type="PANTHER" id="PTHR12603:SF0">
    <property type="entry name" value="CCR4-NOT TRANSCRIPTION COMPLEX SUBUNIT 4"/>
    <property type="match status" value="1"/>
</dbReference>
<dbReference type="Gene3D" id="3.30.40.10">
    <property type="entry name" value="Zinc/RING finger domain, C3HC4 (zinc finger)"/>
    <property type="match status" value="1"/>
</dbReference>
<dbReference type="Pfam" id="PF14570">
    <property type="entry name" value="zf-RING_4"/>
    <property type="match status" value="1"/>
</dbReference>
<keyword evidence="4" id="KW-0862">Zinc</keyword>